<feature type="region of interest" description="Disordered" evidence="1">
    <location>
        <begin position="1"/>
        <end position="136"/>
    </location>
</feature>
<name>A0A6B0USF4_IXORI</name>
<feature type="compositionally biased region" description="Basic and acidic residues" evidence="1">
    <location>
        <begin position="99"/>
        <end position="122"/>
    </location>
</feature>
<accession>A0A6B0USF4</accession>
<protein>
    <submittedName>
        <fullName evidence="2">Uncharacterized protein</fullName>
    </submittedName>
</protein>
<feature type="compositionally biased region" description="Polar residues" evidence="1">
    <location>
        <begin position="1"/>
        <end position="12"/>
    </location>
</feature>
<evidence type="ECO:0000256" key="1">
    <source>
        <dbReference type="SAM" id="MobiDB-lite"/>
    </source>
</evidence>
<dbReference type="EMBL" id="GIFC01010590">
    <property type="protein sequence ID" value="MXU92673.1"/>
    <property type="molecule type" value="Transcribed_RNA"/>
</dbReference>
<organism evidence="2">
    <name type="scientific">Ixodes ricinus</name>
    <name type="common">Common tick</name>
    <name type="synonym">Acarus ricinus</name>
    <dbReference type="NCBI Taxonomy" id="34613"/>
    <lineage>
        <taxon>Eukaryota</taxon>
        <taxon>Metazoa</taxon>
        <taxon>Ecdysozoa</taxon>
        <taxon>Arthropoda</taxon>
        <taxon>Chelicerata</taxon>
        <taxon>Arachnida</taxon>
        <taxon>Acari</taxon>
        <taxon>Parasitiformes</taxon>
        <taxon>Ixodida</taxon>
        <taxon>Ixodoidea</taxon>
        <taxon>Ixodidae</taxon>
        <taxon>Ixodinae</taxon>
        <taxon>Ixodes</taxon>
    </lineage>
</organism>
<proteinExistence type="predicted"/>
<evidence type="ECO:0000313" key="2">
    <source>
        <dbReference type="EMBL" id="MXU92673.1"/>
    </source>
</evidence>
<sequence>MSTLVITGSTAGPATHARPTRSEKLNTRATIPTRRRWPPSLRVRCPDETSGGGQTPWHYELVRTPAARTRKRRPPFVAARRKRGRPPQRLTIGSGRHSVSRDHGSRSGRKAGEGMRHGRENGPLRLGAVARVPTSA</sequence>
<feature type="compositionally biased region" description="Basic residues" evidence="1">
    <location>
        <begin position="68"/>
        <end position="86"/>
    </location>
</feature>
<dbReference type="AlphaFoldDB" id="A0A6B0USF4"/>
<reference evidence="2" key="1">
    <citation type="submission" date="2019-12" db="EMBL/GenBank/DDBJ databases">
        <title>An insight into the sialome of adult female Ixodes ricinus ticks feeding for 6 days.</title>
        <authorList>
            <person name="Perner J."/>
            <person name="Ribeiro J.M.C."/>
        </authorList>
    </citation>
    <scope>NUCLEOTIDE SEQUENCE</scope>
    <source>
        <strain evidence="2">Semi-engorged</strain>
        <tissue evidence="2">Salivary glands</tissue>
    </source>
</reference>